<proteinExistence type="predicted"/>
<reference evidence="2 3" key="1">
    <citation type="submission" date="2018-12" db="EMBL/GenBank/DDBJ databases">
        <title>bacterium Hansschlegelia zhihuaiae S113.</title>
        <authorList>
            <person name="He J."/>
        </authorList>
    </citation>
    <scope>NUCLEOTIDE SEQUENCE [LARGE SCALE GENOMIC DNA]</scope>
    <source>
        <strain evidence="2 3">S 113</strain>
    </source>
</reference>
<feature type="region of interest" description="Disordered" evidence="1">
    <location>
        <begin position="59"/>
        <end position="79"/>
    </location>
</feature>
<dbReference type="RefSeq" id="WP_128775478.1">
    <property type="nucleotide sequence ID" value="NZ_RYFI01000001.1"/>
</dbReference>
<comment type="caution">
    <text evidence="2">The sequence shown here is derived from an EMBL/GenBank/DDBJ whole genome shotgun (WGS) entry which is preliminary data.</text>
</comment>
<dbReference type="OrthoDB" id="9905376at2"/>
<dbReference type="Pfam" id="PF20089">
    <property type="entry name" value="DUF6481"/>
    <property type="match status" value="1"/>
</dbReference>
<accession>A0A4Q0MQ27</accession>
<evidence type="ECO:0000256" key="1">
    <source>
        <dbReference type="SAM" id="MobiDB-lite"/>
    </source>
</evidence>
<dbReference type="InterPro" id="IPR045510">
    <property type="entry name" value="DUF6481"/>
</dbReference>
<sequence length="138" mass="15280">MMKEDTFQSRQDNARDAKQKLLERFRAIASDPAIEAKKAERAAVVAAREARLAAKAEEQRRAAEAKAAEERRIAEEKAAEERRIAEEKAAEEARLEAERLAARPKIIAASKYALAARAIAGMNAPRGGDRDEPRRKAS</sequence>
<gene>
    <name evidence="2" type="ORF">EK403_00055</name>
</gene>
<keyword evidence="3" id="KW-1185">Reference proteome</keyword>
<evidence type="ECO:0000313" key="2">
    <source>
        <dbReference type="EMBL" id="RXF75299.1"/>
    </source>
</evidence>
<dbReference type="EMBL" id="RYFI01000001">
    <property type="protein sequence ID" value="RXF75299.1"/>
    <property type="molecule type" value="Genomic_DNA"/>
</dbReference>
<name>A0A4Q0MQ27_9HYPH</name>
<evidence type="ECO:0000313" key="3">
    <source>
        <dbReference type="Proteomes" id="UP000289708"/>
    </source>
</evidence>
<protein>
    <submittedName>
        <fullName evidence="2">Uncharacterized protein</fullName>
    </submittedName>
</protein>
<dbReference type="AlphaFoldDB" id="A0A4Q0MQ27"/>
<dbReference type="Proteomes" id="UP000289708">
    <property type="component" value="Unassembled WGS sequence"/>
</dbReference>
<organism evidence="2 3">
    <name type="scientific">Hansschlegelia zhihuaiae</name>
    <dbReference type="NCBI Taxonomy" id="405005"/>
    <lineage>
        <taxon>Bacteria</taxon>
        <taxon>Pseudomonadati</taxon>
        <taxon>Pseudomonadota</taxon>
        <taxon>Alphaproteobacteria</taxon>
        <taxon>Hyphomicrobiales</taxon>
        <taxon>Methylopilaceae</taxon>
        <taxon>Hansschlegelia</taxon>
    </lineage>
</organism>